<dbReference type="GO" id="GO:0006352">
    <property type="term" value="P:DNA-templated transcription initiation"/>
    <property type="evidence" value="ECO:0007669"/>
    <property type="project" value="InterPro"/>
</dbReference>
<dbReference type="AlphaFoldDB" id="K2AEX7"/>
<feature type="domain" description="RNA polymerase sigma-70 region 3" evidence="5">
    <location>
        <begin position="193"/>
        <end position="244"/>
    </location>
</feature>
<dbReference type="InterPro" id="IPR013324">
    <property type="entry name" value="RNA_pol_sigma_r3/r4-like"/>
</dbReference>
<dbReference type="GO" id="GO:0003677">
    <property type="term" value="F:DNA binding"/>
    <property type="evidence" value="ECO:0007669"/>
    <property type="project" value="UniProtKB-KW"/>
</dbReference>
<dbReference type="PANTHER" id="PTHR30603">
    <property type="entry name" value="RNA POLYMERASE SIGMA FACTOR RPO"/>
    <property type="match status" value="1"/>
</dbReference>
<dbReference type="PANTHER" id="PTHR30603:SF47">
    <property type="entry name" value="RNA POLYMERASE SIGMA FACTOR SIGD, CHLOROPLASTIC"/>
    <property type="match status" value="1"/>
</dbReference>
<organism evidence="8">
    <name type="scientific">uncultured bacterium</name>
    <name type="common">gcode 4</name>
    <dbReference type="NCBI Taxonomy" id="1234023"/>
    <lineage>
        <taxon>Bacteria</taxon>
        <taxon>environmental samples</taxon>
    </lineage>
</organism>
<dbReference type="EMBL" id="AMFJ01021615">
    <property type="protein sequence ID" value="EKD66575.1"/>
    <property type="molecule type" value="Genomic_DNA"/>
</dbReference>
<dbReference type="GO" id="GO:0016987">
    <property type="term" value="F:sigma factor activity"/>
    <property type="evidence" value="ECO:0007669"/>
    <property type="project" value="UniProtKB-KW"/>
</dbReference>
<name>K2AEX7_9BACT</name>
<dbReference type="InterPro" id="IPR007624">
    <property type="entry name" value="RNA_pol_sigma70_r3"/>
</dbReference>
<feature type="domain" description="RNA polymerase sigma-70 region 4" evidence="7">
    <location>
        <begin position="262"/>
        <end position="315"/>
    </location>
</feature>
<dbReference type="SUPFAM" id="SSF88946">
    <property type="entry name" value="Sigma2 domain of RNA polymerase sigma factors"/>
    <property type="match status" value="1"/>
</dbReference>
<proteinExistence type="predicted"/>
<dbReference type="InterPro" id="IPR014284">
    <property type="entry name" value="RNA_pol_sigma-70_dom"/>
</dbReference>
<dbReference type="InterPro" id="IPR013325">
    <property type="entry name" value="RNA_pol_sigma_r2"/>
</dbReference>
<keyword evidence="2" id="KW-0731">Sigma factor</keyword>
<dbReference type="SUPFAM" id="SSF88659">
    <property type="entry name" value="Sigma3 and sigma4 domains of RNA polymerase sigma factors"/>
    <property type="match status" value="1"/>
</dbReference>
<dbReference type="InterPro" id="IPR007627">
    <property type="entry name" value="RNA_pol_sigma70_r2"/>
</dbReference>
<sequence>MPNKLLDPTLDEDEIIDDIEEWGDSQSLIEKIEDSVNELIDPDFNEKKWGDNINYDLISTYLREIWEYKLLNKEDELELWIKIKNWDSLASKQLFQANLRFVVYIVKRWIFQNRWLSLLDLIQAGNIWLLKASQKFDIDLWKNFTNYAKHKIFAEINEAISKWWKDIYIPPGFEKLLYDFRTINRKNILEKWIESTDEQLAYMLNINPEKLKELKEFNLNTISLETPIWDNEETLEIFVEDQTKNVEENIFNKELKNEINELLDTLNPREIKILSLRFWFNWEYPHTLEETAKIFNIWTGRVGQLEKEALLKLKKSPKSAKKIKKLFELLI</sequence>
<dbReference type="Pfam" id="PF04542">
    <property type="entry name" value="Sigma70_r2"/>
    <property type="match status" value="1"/>
</dbReference>
<dbReference type="NCBIfam" id="TIGR02937">
    <property type="entry name" value="sigma70-ECF"/>
    <property type="match status" value="1"/>
</dbReference>
<evidence type="ECO:0000256" key="3">
    <source>
        <dbReference type="ARBA" id="ARBA00023125"/>
    </source>
</evidence>
<dbReference type="Pfam" id="PF04539">
    <property type="entry name" value="Sigma70_r3"/>
    <property type="match status" value="1"/>
</dbReference>
<accession>K2AEX7</accession>
<evidence type="ECO:0000256" key="2">
    <source>
        <dbReference type="ARBA" id="ARBA00023082"/>
    </source>
</evidence>
<keyword evidence="4" id="KW-0804">Transcription</keyword>
<gene>
    <name evidence="8" type="ORF">ACD_49C00029G0003</name>
</gene>
<dbReference type="CDD" id="cd06171">
    <property type="entry name" value="Sigma70_r4"/>
    <property type="match status" value="1"/>
</dbReference>
<dbReference type="Gene3D" id="1.20.120.1810">
    <property type="match status" value="1"/>
</dbReference>
<evidence type="ECO:0000256" key="1">
    <source>
        <dbReference type="ARBA" id="ARBA00023015"/>
    </source>
</evidence>
<keyword evidence="3" id="KW-0238">DNA-binding</keyword>
<dbReference type="PRINTS" id="PR00046">
    <property type="entry name" value="SIGMA70FCT"/>
</dbReference>
<dbReference type="InterPro" id="IPR007630">
    <property type="entry name" value="RNA_pol_sigma70_r4"/>
</dbReference>
<dbReference type="InterPro" id="IPR036388">
    <property type="entry name" value="WH-like_DNA-bd_sf"/>
</dbReference>
<dbReference type="Pfam" id="PF04545">
    <property type="entry name" value="Sigma70_r4"/>
    <property type="match status" value="1"/>
</dbReference>
<evidence type="ECO:0000259" key="5">
    <source>
        <dbReference type="Pfam" id="PF04539"/>
    </source>
</evidence>
<evidence type="ECO:0000313" key="8">
    <source>
        <dbReference type="EMBL" id="EKD66575.1"/>
    </source>
</evidence>
<evidence type="ECO:0000259" key="7">
    <source>
        <dbReference type="Pfam" id="PF04545"/>
    </source>
</evidence>
<evidence type="ECO:0000256" key="4">
    <source>
        <dbReference type="ARBA" id="ARBA00023163"/>
    </source>
</evidence>
<comment type="caution">
    <text evidence="8">The sequence shown here is derived from an EMBL/GenBank/DDBJ whole genome shotgun (WGS) entry which is preliminary data.</text>
</comment>
<protein>
    <recommendedName>
        <fullName evidence="9">RNA polymerase sigma-70 domain-containing protein</fullName>
    </recommendedName>
</protein>
<dbReference type="Gene3D" id="1.10.10.10">
    <property type="entry name" value="Winged helix-like DNA-binding domain superfamily/Winged helix DNA-binding domain"/>
    <property type="match status" value="2"/>
</dbReference>
<feature type="domain" description="RNA polymerase sigma-70 region 2" evidence="6">
    <location>
        <begin position="94"/>
        <end position="149"/>
    </location>
</feature>
<evidence type="ECO:0008006" key="9">
    <source>
        <dbReference type="Google" id="ProtNLM"/>
    </source>
</evidence>
<dbReference type="InterPro" id="IPR000943">
    <property type="entry name" value="RNA_pol_sigma70"/>
</dbReference>
<dbReference type="InterPro" id="IPR050239">
    <property type="entry name" value="Sigma-70_RNA_pol_init_factors"/>
</dbReference>
<keyword evidence="1" id="KW-0805">Transcription regulation</keyword>
<evidence type="ECO:0000259" key="6">
    <source>
        <dbReference type="Pfam" id="PF04542"/>
    </source>
</evidence>
<reference evidence="8" key="1">
    <citation type="journal article" date="2012" name="Science">
        <title>Fermentation, hydrogen, and sulfur metabolism in multiple uncultivated bacterial phyla.</title>
        <authorList>
            <person name="Wrighton K.C."/>
            <person name="Thomas B.C."/>
            <person name="Sharon I."/>
            <person name="Miller C.S."/>
            <person name="Castelle C.J."/>
            <person name="VerBerkmoes N.C."/>
            <person name="Wilkins M.J."/>
            <person name="Hettich R.L."/>
            <person name="Lipton M.S."/>
            <person name="Williams K.H."/>
            <person name="Long P.E."/>
            <person name="Banfield J.F."/>
        </authorList>
    </citation>
    <scope>NUCLEOTIDE SEQUENCE [LARGE SCALE GENOMIC DNA]</scope>
</reference>